<keyword evidence="5" id="KW-0324">Glycolysis</keyword>
<dbReference type="InterPro" id="IPR014710">
    <property type="entry name" value="RmlC-like_jellyroll"/>
</dbReference>
<dbReference type="GO" id="GO:0006096">
    <property type="term" value="P:glycolytic process"/>
    <property type="evidence" value="ECO:0007669"/>
    <property type="project" value="UniProtKB-UniPathway"/>
</dbReference>
<comment type="similarity">
    <text evidence="2">Belongs to the archaeal-type GPI family.</text>
</comment>
<evidence type="ECO:0000256" key="4">
    <source>
        <dbReference type="ARBA" id="ARBA00022432"/>
    </source>
</evidence>
<evidence type="ECO:0000313" key="8">
    <source>
        <dbReference type="EMBL" id="KKW05807.1"/>
    </source>
</evidence>
<gene>
    <name evidence="8" type="ORF">UY40_C0008G0034</name>
</gene>
<protein>
    <recommendedName>
        <fullName evidence="3">glucose-6-phosphate isomerase</fullName>
        <ecNumber evidence="3">5.3.1.9</ecNumber>
    </recommendedName>
</protein>
<reference evidence="8 9" key="1">
    <citation type="journal article" date="2015" name="Nature">
        <title>rRNA introns, odd ribosomes, and small enigmatic genomes across a large radiation of phyla.</title>
        <authorList>
            <person name="Brown C.T."/>
            <person name="Hug L.A."/>
            <person name="Thomas B.C."/>
            <person name="Sharon I."/>
            <person name="Castelle C.J."/>
            <person name="Singh A."/>
            <person name="Wilkins M.J."/>
            <person name="Williams K.H."/>
            <person name="Banfield J.F."/>
        </authorList>
    </citation>
    <scope>NUCLEOTIDE SEQUENCE [LARGE SCALE GENOMIC DNA]</scope>
</reference>
<dbReference type="EC" id="5.3.1.9" evidence="3"/>
<keyword evidence="8" id="KW-0413">Isomerase</keyword>
<evidence type="ECO:0000256" key="6">
    <source>
        <dbReference type="ARBA" id="ARBA00029321"/>
    </source>
</evidence>
<dbReference type="Proteomes" id="UP000034119">
    <property type="component" value="Unassembled WGS sequence"/>
</dbReference>
<dbReference type="GO" id="GO:0005737">
    <property type="term" value="C:cytoplasm"/>
    <property type="evidence" value="ECO:0007669"/>
    <property type="project" value="InterPro"/>
</dbReference>
<proteinExistence type="inferred from homology"/>
<dbReference type="AlphaFoldDB" id="A0A0G1XT88"/>
<evidence type="ECO:0000256" key="1">
    <source>
        <dbReference type="ARBA" id="ARBA00004926"/>
    </source>
</evidence>
<comment type="caution">
    <text evidence="8">The sequence shown here is derived from an EMBL/GenBank/DDBJ whole genome shotgun (WGS) entry which is preliminary data.</text>
</comment>
<evidence type="ECO:0000256" key="3">
    <source>
        <dbReference type="ARBA" id="ARBA00011952"/>
    </source>
</evidence>
<dbReference type="InterPro" id="IPR011051">
    <property type="entry name" value="RmlC_Cupin_sf"/>
</dbReference>
<dbReference type="Pfam" id="PF06560">
    <property type="entry name" value="GPI"/>
    <property type="match status" value="1"/>
</dbReference>
<accession>A0A0G1XT88</accession>
<evidence type="ECO:0000256" key="2">
    <source>
        <dbReference type="ARBA" id="ARBA00006542"/>
    </source>
</evidence>
<dbReference type="UniPathway" id="UPA00109">
    <property type="reaction ID" value="UER00181"/>
</dbReference>
<evidence type="ECO:0000256" key="5">
    <source>
        <dbReference type="ARBA" id="ARBA00023152"/>
    </source>
</evidence>
<sequence>MLSVTTRTVKEMLEVAYRPQETTLSSEELAYIVVRNPGKNLTITPPFKLGGGEYPKTYGHYHNPPYAETYRVLSGKAGFLIQKMAGERVEEVILQVVLAGGKFTVPAGYGHISINLGEGYLVTLDDHDPAHFENNYTSIQERKGMAYYILDKGGKVEAVPNPSYGEVPPLKING</sequence>
<dbReference type="Gene3D" id="2.60.120.10">
    <property type="entry name" value="Jelly Rolls"/>
    <property type="match status" value="1"/>
</dbReference>
<dbReference type="EMBL" id="LCPW01000008">
    <property type="protein sequence ID" value="KKW05807.1"/>
    <property type="molecule type" value="Genomic_DNA"/>
</dbReference>
<comment type="catalytic activity">
    <reaction evidence="6">
        <text>alpha-D-glucose 6-phosphate = beta-D-fructose 6-phosphate</text>
        <dbReference type="Rhea" id="RHEA:11816"/>
        <dbReference type="ChEBI" id="CHEBI:57634"/>
        <dbReference type="ChEBI" id="CHEBI:58225"/>
        <dbReference type="EC" id="5.3.1.9"/>
    </reaction>
</comment>
<feature type="domain" description="Glucose-6-phosphate isomerase prokaryote" evidence="7">
    <location>
        <begin position="14"/>
        <end position="156"/>
    </location>
</feature>
<name>A0A0G1XT88_9BACT</name>
<dbReference type="GO" id="GO:0006094">
    <property type="term" value="P:gluconeogenesis"/>
    <property type="evidence" value="ECO:0007669"/>
    <property type="project" value="UniProtKB-KW"/>
</dbReference>
<dbReference type="InterPro" id="IPR010551">
    <property type="entry name" value="G6P_isomerase_prok"/>
</dbReference>
<evidence type="ECO:0000259" key="7">
    <source>
        <dbReference type="Pfam" id="PF06560"/>
    </source>
</evidence>
<dbReference type="STRING" id="1618342.UY40_C0008G0034"/>
<comment type="pathway">
    <text evidence="1">Carbohydrate degradation; glycolysis; D-glyceraldehyde 3-phosphate and glycerone phosphate from D-glucose: step 2/4.</text>
</comment>
<evidence type="ECO:0000313" key="9">
    <source>
        <dbReference type="Proteomes" id="UP000034119"/>
    </source>
</evidence>
<organism evidence="8 9">
    <name type="scientific">candidate division CPR1 bacterium GW2011_GWC1_49_13</name>
    <dbReference type="NCBI Taxonomy" id="1618342"/>
    <lineage>
        <taxon>Bacteria</taxon>
        <taxon>candidate division CPR1</taxon>
    </lineage>
</organism>
<keyword evidence="4" id="KW-0312">Gluconeogenesis</keyword>
<dbReference type="SUPFAM" id="SSF51182">
    <property type="entry name" value="RmlC-like cupins"/>
    <property type="match status" value="1"/>
</dbReference>
<dbReference type="GO" id="GO:0004347">
    <property type="term" value="F:glucose-6-phosphate isomerase activity"/>
    <property type="evidence" value="ECO:0007669"/>
    <property type="project" value="UniProtKB-EC"/>
</dbReference>